<dbReference type="Proteomes" id="UP001449657">
    <property type="component" value="Chromosome"/>
</dbReference>
<name>A0ABZ2YWG4_9BACT</name>
<reference evidence="7 8" key="1">
    <citation type="submission" date="2024-03" db="EMBL/GenBank/DDBJ databases">
        <title>Chitinophaga caseinilytica sp. nov., a casein hydrolysing bacterium isolated from forest soil.</title>
        <authorList>
            <person name="Lee D.S."/>
            <person name="Han D.M."/>
            <person name="Baek J.H."/>
            <person name="Choi D.G."/>
            <person name="Jeon J.H."/>
            <person name="Jeon C.O."/>
        </authorList>
    </citation>
    <scope>NUCLEOTIDE SEQUENCE [LARGE SCALE GENOMIC DNA]</scope>
    <source>
        <strain evidence="7 8">KACC 19118</strain>
    </source>
</reference>
<keyword evidence="4 5" id="KW-0472">Membrane</keyword>
<proteinExistence type="predicted"/>
<dbReference type="SUPFAM" id="SSF52091">
    <property type="entry name" value="SpoIIaa-like"/>
    <property type="match status" value="1"/>
</dbReference>
<dbReference type="NCBIfam" id="TIGR00815">
    <property type="entry name" value="sulP"/>
    <property type="match status" value="1"/>
</dbReference>
<dbReference type="PROSITE" id="PS50801">
    <property type="entry name" value="STAS"/>
    <property type="match status" value="1"/>
</dbReference>
<protein>
    <submittedName>
        <fullName evidence="7">Sulfate permease</fullName>
    </submittedName>
</protein>
<comment type="subcellular location">
    <subcellularLocation>
        <location evidence="1">Membrane</location>
        <topology evidence="1">Multi-pass membrane protein</topology>
    </subcellularLocation>
</comment>
<sequence>MFVPKLLTTLKSYNRQQFGKDVMAGVIVGIVALPLAIAFAIASGVSPEKGLYTAIIAGFIISVMGGSRVQIGGPTGAFIVIVYGIVQTYGVDGLLVATFLAGIMLIVMGLARLGAVIKFIPYPLITGFTSGIALVIFASQVKDFLGLDMGAVPADFVGKWESYFQHIRSVNFYALAIGFFTILTIRLTPKITKVVPGSLIALLVATVAVSWLQLPVETIGSRFGAIPAAFPSLSVPHIDYSIIRNMVQPAFTIALLGGIESLLSAVVADGMIGGKHKSNMELVAQGTANIFSSFFGGIPATGAIARTATNVRNGGRTPVAGIVHAFTLLAIMLFAGKWATLIPMPALAGILIVVAWNMSEWESFASVMKGPKNDRVILLVTFLLTVLVDLTVAIEIGMVLAAFLFMRHMISSSKVSRQEEGSADAPPLPGGTEVFEITGPLFFGAVHKFRDAMQFSRQRPHVLIIRMREVPIIDATGIKAIREIHRELAQHQTKLVLSEIVSGQVMQELKSARLLFAIGKANVTATFPAAVERSRTLMEEWADETRQGSKQAGQIPRQS</sequence>
<dbReference type="RefSeq" id="WP_341839055.1">
    <property type="nucleotide sequence ID" value="NZ_CP149792.1"/>
</dbReference>
<evidence type="ECO:0000256" key="5">
    <source>
        <dbReference type="SAM" id="Phobius"/>
    </source>
</evidence>
<feature type="transmembrane region" description="Helical" evidence="5">
    <location>
        <begin position="170"/>
        <end position="187"/>
    </location>
</feature>
<dbReference type="Pfam" id="PF01740">
    <property type="entry name" value="STAS"/>
    <property type="match status" value="1"/>
</dbReference>
<feature type="domain" description="STAS" evidence="6">
    <location>
        <begin position="431"/>
        <end position="534"/>
    </location>
</feature>
<dbReference type="EMBL" id="CP150096">
    <property type="protein sequence ID" value="WZN44265.1"/>
    <property type="molecule type" value="Genomic_DNA"/>
</dbReference>
<feature type="transmembrane region" description="Helical" evidence="5">
    <location>
        <begin position="22"/>
        <end position="43"/>
    </location>
</feature>
<feature type="transmembrane region" description="Helical" evidence="5">
    <location>
        <begin position="250"/>
        <end position="270"/>
    </location>
</feature>
<evidence type="ECO:0000313" key="8">
    <source>
        <dbReference type="Proteomes" id="UP001449657"/>
    </source>
</evidence>
<keyword evidence="2 5" id="KW-0812">Transmembrane</keyword>
<evidence type="ECO:0000256" key="3">
    <source>
        <dbReference type="ARBA" id="ARBA00022989"/>
    </source>
</evidence>
<gene>
    <name evidence="7" type="primary">sulP</name>
    <name evidence="7" type="ORF">WJU22_15305</name>
</gene>
<feature type="transmembrane region" description="Helical" evidence="5">
    <location>
        <begin position="317"/>
        <end position="334"/>
    </location>
</feature>
<keyword evidence="3 5" id="KW-1133">Transmembrane helix</keyword>
<evidence type="ECO:0000313" key="7">
    <source>
        <dbReference type="EMBL" id="WZN44265.1"/>
    </source>
</evidence>
<dbReference type="CDD" id="cd07042">
    <property type="entry name" value="STAS_SulP_like_sulfate_transporter"/>
    <property type="match status" value="1"/>
</dbReference>
<dbReference type="InterPro" id="IPR011547">
    <property type="entry name" value="SLC26A/SulP_dom"/>
</dbReference>
<accession>A0ABZ2YWG4</accession>
<evidence type="ECO:0000256" key="1">
    <source>
        <dbReference type="ARBA" id="ARBA00004141"/>
    </source>
</evidence>
<evidence type="ECO:0000256" key="2">
    <source>
        <dbReference type="ARBA" id="ARBA00022692"/>
    </source>
</evidence>
<feature type="transmembrane region" description="Helical" evidence="5">
    <location>
        <begin position="50"/>
        <end position="71"/>
    </location>
</feature>
<evidence type="ECO:0000256" key="4">
    <source>
        <dbReference type="ARBA" id="ARBA00023136"/>
    </source>
</evidence>
<feature type="transmembrane region" description="Helical" evidence="5">
    <location>
        <begin position="282"/>
        <end position="305"/>
    </location>
</feature>
<dbReference type="InterPro" id="IPR002645">
    <property type="entry name" value="STAS_dom"/>
</dbReference>
<feature type="transmembrane region" description="Helical" evidence="5">
    <location>
        <begin position="77"/>
        <end position="107"/>
    </location>
</feature>
<dbReference type="Gene3D" id="3.30.750.24">
    <property type="entry name" value="STAS domain"/>
    <property type="match status" value="1"/>
</dbReference>
<feature type="transmembrane region" description="Helical" evidence="5">
    <location>
        <begin position="194"/>
        <end position="214"/>
    </location>
</feature>
<feature type="transmembrane region" description="Helical" evidence="5">
    <location>
        <begin position="378"/>
        <end position="405"/>
    </location>
</feature>
<dbReference type="Pfam" id="PF00916">
    <property type="entry name" value="Sulfate_transp"/>
    <property type="match status" value="1"/>
</dbReference>
<dbReference type="InterPro" id="IPR036513">
    <property type="entry name" value="STAS_dom_sf"/>
</dbReference>
<organism evidence="7 8">
    <name type="scientific">Chitinophaga caseinilytica</name>
    <dbReference type="NCBI Taxonomy" id="2267521"/>
    <lineage>
        <taxon>Bacteria</taxon>
        <taxon>Pseudomonadati</taxon>
        <taxon>Bacteroidota</taxon>
        <taxon>Chitinophagia</taxon>
        <taxon>Chitinophagales</taxon>
        <taxon>Chitinophagaceae</taxon>
        <taxon>Chitinophaga</taxon>
    </lineage>
</organism>
<evidence type="ECO:0000259" key="6">
    <source>
        <dbReference type="PROSITE" id="PS50801"/>
    </source>
</evidence>
<keyword evidence="8" id="KW-1185">Reference proteome</keyword>
<dbReference type="InterPro" id="IPR001902">
    <property type="entry name" value="SLC26A/SulP_fam"/>
</dbReference>
<dbReference type="PANTHER" id="PTHR11814">
    <property type="entry name" value="SULFATE TRANSPORTER"/>
    <property type="match status" value="1"/>
</dbReference>
<feature type="transmembrane region" description="Helical" evidence="5">
    <location>
        <begin position="119"/>
        <end position="139"/>
    </location>
</feature>
<feature type="transmembrane region" description="Helical" evidence="5">
    <location>
        <begin position="341"/>
        <end position="358"/>
    </location>
</feature>